<comment type="caution">
    <text evidence="1">The sequence shown here is derived from an EMBL/GenBank/DDBJ whole genome shotgun (WGS) entry which is preliminary data.</text>
</comment>
<proteinExistence type="predicted"/>
<organism evidence="1 2">
    <name type="scientific">Portunus trituberculatus</name>
    <name type="common">Swimming crab</name>
    <name type="synonym">Neptunus trituberculatus</name>
    <dbReference type="NCBI Taxonomy" id="210409"/>
    <lineage>
        <taxon>Eukaryota</taxon>
        <taxon>Metazoa</taxon>
        <taxon>Ecdysozoa</taxon>
        <taxon>Arthropoda</taxon>
        <taxon>Crustacea</taxon>
        <taxon>Multicrustacea</taxon>
        <taxon>Malacostraca</taxon>
        <taxon>Eumalacostraca</taxon>
        <taxon>Eucarida</taxon>
        <taxon>Decapoda</taxon>
        <taxon>Pleocyemata</taxon>
        <taxon>Brachyura</taxon>
        <taxon>Eubrachyura</taxon>
        <taxon>Portunoidea</taxon>
        <taxon>Portunidae</taxon>
        <taxon>Portuninae</taxon>
        <taxon>Portunus</taxon>
    </lineage>
</organism>
<dbReference type="AlphaFoldDB" id="A0A5B7JNZ5"/>
<dbReference type="Proteomes" id="UP000324222">
    <property type="component" value="Unassembled WGS sequence"/>
</dbReference>
<sequence length="59" mass="6766">MFHLHTVASGGLQEQVNTYTAYYYQTYYSVLLTEPRHLTPLQCADKSVIEQSATLRLTL</sequence>
<name>A0A5B7JNZ5_PORTR</name>
<evidence type="ECO:0000313" key="1">
    <source>
        <dbReference type="EMBL" id="MPC96325.1"/>
    </source>
</evidence>
<reference evidence="1 2" key="1">
    <citation type="submission" date="2019-05" db="EMBL/GenBank/DDBJ databases">
        <title>Another draft genome of Portunus trituberculatus and its Hox gene families provides insights of decapod evolution.</title>
        <authorList>
            <person name="Jeong J.-H."/>
            <person name="Song I."/>
            <person name="Kim S."/>
            <person name="Choi T."/>
            <person name="Kim D."/>
            <person name="Ryu S."/>
            <person name="Kim W."/>
        </authorList>
    </citation>
    <scope>NUCLEOTIDE SEQUENCE [LARGE SCALE GENOMIC DNA]</scope>
    <source>
        <tissue evidence="1">Muscle</tissue>
    </source>
</reference>
<dbReference type="EMBL" id="VSRR010105527">
    <property type="protein sequence ID" value="MPC96325.1"/>
    <property type="molecule type" value="Genomic_DNA"/>
</dbReference>
<keyword evidence="2" id="KW-1185">Reference proteome</keyword>
<evidence type="ECO:0000313" key="2">
    <source>
        <dbReference type="Proteomes" id="UP000324222"/>
    </source>
</evidence>
<protein>
    <submittedName>
        <fullName evidence="1">Uncharacterized protein</fullName>
    </submittedName>
</protein>
<accession>A0A5B7JNZ5</accession>
<gene>
    <name evidence="1" type="ORF">E2C01_091578</name>
</gene>